<name>A0ABS6WRY8_9HYPH</name>
<dbReference type="CDD" id="cd19094">
    <property type="entry name" value="AKR_Tas-like"/>
    <property type="match status" value="1"/>
</dbReference>
<sequence>MKMNRLGRTDLRVSEICLGTMTFGEQNTEAEAHAQMDRAVAAGVNFFDAAEMYPTNPLRAETQGRTEEYIGSWLQQSGKRGDVVLASKITGEGNEWIRGGEMISRAAISRALDASLKRLKTDCIDLYQLHWPNRGSFHFRKNWRFDASKQATGAAMLDDLADTLRGLDDAIKAGKIRAYGLSNDSSWGIMQMLRLAEMHDLPRAASVQNEYNLLYRHFDLDLAEVAHHEDVGLLAYSPLAAGILTGKYQGGVIPEGSRRSRTEKLGGRWTAQTETAVDAYLEVARRHDLDPAQMALAFCLSRPFMTSVIIGATTLEQLETALGAVDVQLSEEVHKEIARLHRKFPMPF</sequence>
<comment type="caution">
    <text evidence="3">The sequence shown here is derived from an EMBL/GenBank/DDBJ whole genome shotgun (WGS) entry which is preliminary data.</text>
</comment>
<organism evidence="3 4">
    <name type="scientific">Pseudohoeflea coraliihabitans</name>
    <dbReference type="NCBI Taxonomy" id="2860393"/>
    <lineage>
        <taxon>Bacteria</taxon>
        <taxon>Pseudomonadati</taxon>
        <taxon>Pseudomonadota</taxon>
        <taxon>Alphaproteobacteria</taxon>
        <taxon>Hyphomicrobiales</taxon>
        <taxon>Rhizobiaceae</taxon>
        <taxon>Pseudohoeflea</taxon>
    </lineage>
</organism>
<dbReference type="InterPro" id="IPR023210">
    <property type="entry name" value="NADP_OxRdtase_dom"/>
</dbReference>
<dbReference type="PANTHER" id="PTHR43364">
    <property type="entry name" value="NADH-SPECIFIC METHYLGLYOXAL REDUCTASE-RELATED"/>
    <property type="match status" value="1"/>
</dbReference>
<dbReference type="RefSeq" id="WP_219203018.1">
    <property type="nucleotide sequence ID" value="NZ_JAHWQX010000004.1"/>
</dbReference>
<accession>A0ABS6WRY8</accession>
<dbReference type="InterPro" id="IPR050523">
    <property type="entry name" value="AKR_Detox_Biosynth"/>
</dbReference>
<keyword evidence="1" id="KW-0560">Oxidoreductase</keyword>
<dbReference type="Pfam" id="PF00248">
    <property type="entry name" value="Aldo_ket_red"/>
    <property type="match status" value="1"/>
</dbReference>
<evidence type="ECO:0000259" key="2">
    <source>
        <dbReference type="Pfam" id="PF00248"/>
    </source>
</evidence>
<keyword evidence="4" id="KW-1185">Reference proteome</keyword>
<feature type="domain" description="NADP-dependent oxidoreductase" evidence="2">
    <location>
        <begin position="15"/>
        <end position="340"/>
    </location>
</feature>
<evidence type="ECO:0000313" key="3">
    <source>
        <dbReference type="EMBL" id="MBW3098696.1"/>
    </source>
</evidence>
<evidence type="ECO:0000313" key="4">
    <source>
        <dbReference type="Proteomes" id="UP001430804"/>
    </source>
</evidence>
<dbReference type="Proteomes" id="UP001430804">
    <property type="component" value="Unassembled WGS sequence"/>
</dbReference>
<dbReference type="EMBL" id="JAHWQX010000004">
    <property type="protein sequence ID" value="MBW3098696.1"/>
    <property type="molecule type" value="Genomic_DNA"/>
</dbReference>
<gene>
    <name evidence="3" type="ORF">KY465_15535</name>
</gene>
<evidence type="ECO:0000256" key="1">
    <source>
        <dbReference type="ARBA" id="ARBA00023002"/>
    </source>
</evidence>
<dbReference type="PANTHER" id="PTHR43364:SF4">
    <property type="entry name" value="NAD(P)-LINKED OXIDOREDUCTASE SUPERFAMILY PROTEIN"/>
    <property type="match status" value="1"/>
</dbReference>
<proteinExistence type="predicted"/>
<reference evidence="3" key="1">
    <citation type="submission" date="2021-07" db="EMBL/GenBank/DDBJ databases">
        <title>Pseudohoeflea marina sp. nov. a polyhydroxyalcanoate-producing bacterium.</title>
        <authorList>
            <person name="Zheng W."/>
            <person name="Yu S."/>
            <person name="Huang Y."/>
        </authorList>
    </citation>
    <scope>NUCLEOTIDE SEQUENCE</scope>
    <source>
        <strain evidence="3">DP4N28-3</strain>
    </source>
</reference>
<protein>
    <submittedName>
        <fullName evidence="3">Aldo/keto reductase</fullName>
    </submittedName>
</protein>